<keyword evidence="7" id="KW-0175">Coiled coil</keyword>
<dbReference type="InterPro" id="IPR033961">
    <property type="entry name" value="Exo84"/>
</dbReference>
<dbReference type="InterPro" id="IPR016159">
    <property type="entry name" value="Cullin_repeat-like_dom_sf"/>
</dbReference>
<dbReference type="FunCoup" id="A0A0C3GB10">
    <property type="interactions" value="27"/>
</dbReference>
<evidence type="ECO:0000256" key="1">
    <source>
        <dbReference type="ARBA" id="ARBA00004398"/>
    </source>
</evidence>
<feature type="region of interest" description="Disordered" evidence="8">
    <location>
        <begin position="1"/>
        <end position="70"/>
    </location>
</feature>
<dbReference type="PANTHER" id="PTHR21426">
    <property type="entry name" value="EXOCYST COMPLEX COMPONENT 8"/>
    <property type="match status" value="1"/>
</dbReference>
<dbReference type="InParanoid" id="A0A0C3GB10"/>
<dbReference type="SUPFAM" id="SSF74788">
    <property type="entry name" value="Cullin repeat-like"/>
    <property type="match status" value="1"/>
</dbReference>
<dbReference type="Gene3D" id="1.20.58.1210">
    <property type="entry name" value="Exo84p, N-terminal helical domain"/>
    <property type="match status" value="1"/>
</dbReference>
<dbReference type="HOGENOM" id="CLU_012488_1_0_1"/>
<gene>
    <name evidence="10" type="ORF">PILCRDRAFT_3077</name>
</gene>
<proteinExistence type="inferred from homology"/>
<evidence type="ECO:0000256" key="2">
    <source>
        <dbReference type="ARBA" id="ARBA00007210"/>
    </source>
</evidence>
<reference evidence="10 11" key="1">
    <citation type="submission" date="2014-04" db="EMBL/GenBank/DDBJ databases">
        <authorList>
            <consortium name="DOE Joint Genome Institute"/>
            <person name="Kuo A."/>
            <person name="Tarkka M."/>
            <person name="Buscot F."/>
            <person name="Kohler A."/>
            <person name="Nagy L.G."/>
            <person name="Floudas D."/>
            <person name="Copeland A."/>
            <person name="Barry K.W."/>
            <person name="Cichocki N."/>
            <person name="Veneault-Fourrey C."/>
            <person name="LaButti K."/>
            <person name="Lindquist E.A."/>
            <person name="Lipzen A."/>
            <person name="Lundell T."/>
            <person name="Morin E."/>
            <person name="Murat C."/>
            <person name="Sun H."/>
            <person name="Tunlid A."/>
            <person name="Henrissat B."/>
            <person name="Grigoriev I.V."/>
            <person name="Hibbett D.S."/>
            <person name="Martin F."/>
            <person name="Nordberg H.P."/>
            <person name="Cantor M.N."/>
            <person name="Hua S.X."/>
        </authorList>
    </citation>
    <scope>NUCLEOTIDE SEQUENCE [LARGE SCALE GENOMIC DNA]</scope>
    <source>
        <strain evidence="10 11">F 1598</strain>
    </source>
</reference>
<keyword evidence="4" id="KW-0813">Transport</keyword>
<sequence>MQSLRTRKPSEPQKPLRSPSKLSKQSSSASAKDARKSRVDDRIKKRMSMRYADISGPTNASVPPMPTMPMSLRPGVIDVVKEEVQSDDGASKKEKEKEKYEDPRIADRKMLDKEDFDPDAYLKLKLANSTESELRSLQSSLRSSKDDVASDLQRNVFKNYAEFVLISKEISVLENEMLELKESLAEWRSMPSLLHIDESASAAERRRNARSSIADLRVLYANQMQTLHSQIEGSAKFAPTTAGRHVVTEMDGILSLNAATYKVDHGVKFVVLDDAVLVAKRRRNRNASGKSTSGRLVAERCWPLSEMLVLDTKDSANMTNVFKIRHGKETHVYRTENPSDKKSLLGQFRQVAEELAAKKRKEREGEHERRKSLWAGGDRASVAWNADALVSPVPDWMADLAHRAGGDGSSAKEKAERDARWVGEFADELTVAIALREWNQAVSLVEQGKTKLSTTPPLAAKLTPLTVSLTNALLGSLALPTNRKSTVVNLIALLLRLNAGPPARSMFLAARTEVMRKHIRAIRFEGHIGMYINDLAVVVFTGIKHTADWFLASFKENEVASCFIDWAKQQIENYAEMFRKQVYSSDVESKTVEEALQITYNQSKKLLQEYGLDFRFLLDELLVENPKDSTPQPFTFNAEPIARRQDVMPTPRLLTPTPATRPPAPAMRSTPPTPTSSSMRSRTPQPSLAAAPSPPPLVSPQPRRVRSPPPESPKPSRATAQTPTNDLVRSPKSRISSPAPPPRSSNRPGSSPAQRPPPVAIPRREGMI</sequence>
<feature type="compositionally biased region" description="Low complexity" evidence="8">
    <location>
        <begin position="13"/>
        <end position="31"/>
    </location>
</feature>
<feature type="domain" description="Exocyst component Exo84 C-terminal" evidence="9">
    <location>
        <begin position="420"/>
        <end position="614"/>
    </location>
</feature>
<evidence type="ECO:0000313" key="11">
    <source>
        <dbReference type="Proteomes" id="UP000054166"/>
    </source>
</evidence>
<evidence type="ECO:0000313" key="10">
    <source>
        <dbReference type="EMBL" id="KIM88914.1"/>
    </source>
</evidence>
<dbReference type="GO" id="GO:0030133">
    <property type="term" value="C:transport vesicle"/>
    <property type="evidence" value="ECO:0007669"/>
    <property type="project" value="UniProtKB-SubCell"/>
</dbReference>
<dbReference type="GO" id="GO:0006887">
    <property type="term" value="P:exocytosis"/>
    <property type="evidence" value="ECO:0007669"/>
    <property type="project" value="UniProtKB-KW"/>
</dbReference>
<dbReference type="GO" id="GO:0015031">
    <property type="term" value="P:protein transport"/>
    <property type="evidence" value="ECO:0007669"/>
    <property type="project" value="UniProtKB-KW"/>
</dbReference>
<feature type="coiled-coil region" evidence="7">
    <location>
        <begin position="127"/>
        <end position="190"/>
    </location>
</feature>
<dbReference type="PANTHER" id="PTHR21426:SF12">
    <property type="entry name" value="EXOCYST COMPLEX COMPONENT 8"/>
    <property type="match status" value="1"/>
</dbReference>
<evidence type="ECO:0000256" key="4">
    <source>
        <dbReference type="ARBA" id="ARBA00022448"/>
    </source>
</evidence>
<feature type="compositionally biased region" description="Basic and acidic residues" evidence="8">
    <location>
        <begin position="32"/>
        <end position="43"/>
    </location>
</feature>
<dbReference type="EMBL" id="KN832976">
    <property type="protein sequence ID" value="KIM88914.1"/>
    <property type="molecule type" value="Genomic_DNA"/>
</dbReference>
<evidence type="ECO:0000256" key="7">
    <source>
        <dbReference type="SAM" id="Coils"/>
    </source>
</evidence>
<dbReference type="InterPro" id="IPR011993">
    <property type="entry name" value="PH-like_dom_sf"/>
</dbReference>
<dbReference type="InterPro" id="IPR042561">
    <property type="entry name" value="Exo84_C_1"/>
</dbReference>
<dbReference type="InterPro" id="IPR032403">
    <property type="entry name" value="Exo84_C"/>
</dbReference>
<dbReference type="GO" id="GO:0006893">
    <property type="term" value="P:Golgi to plasma membrane transport"/>
    <property type="evidence" value="ECO:0007669"/>
    <property type="project" value="TreeGrafter"/>
</dbReference>
<dbReference type="AlphaFoldDB" id="A0A0C3GB10"/>
<dbReference type="Pfam" id="PF25345">
    <property type="entry name" value="PH_EXO84"/>
    <property type="match status" value="1"/>
</dbReference>
<feature type="region of interest" description="Disordered" evidence="8">
    <location>
        <begin position="642"/>
        <end position="768"/>
    </location>
</feature>
<evidence type="ECO:0000256" key="6">
    <source>
        <dbReference type="ARBA" id="ARBA00022927"/>
    </source>
</evidence>
<comment type="subcellular location">
    <subcellularLocation>
        <location evidence="1">Cytoplasmic vesicle</location>
        <location evidence="1">Secretory vesicle</location>
    </subcellularLocation>
</comment>
<dbReference type="Proteomes" id="UP000054166">
    <property type="component" value="Unassembled WGS sequence"/>
</dbReference>
<dbReference type="Gene3D" id="2.30.29.30">
    <property type="entry name" value="Pleckstrin-homology domain (PH domain)/Phosphotyrosine-binding domain (PTB)"/>
    <property type="match status" value="1"/>
</dbReference>
<dbReference type="SUPFAM" id="SSF50729">
    <property type="entry name" value="PH domain-like"/>
    <property type="match status" value="1"/>
</dbReference>
<evidence type="ECO:0000256" key="8">
    <source>
        <dbReference type="SAM" id="MobiDB-lite"/>
    </source>
</evidence>
<dbReference type="OrthoDB" id="642193at2759"/>
<comment type="similarity">
    <text evidence="2">Belongs to the EXO84 family.</text>
</comment>
<dbReference type="GO" id="GO:0000145">
    <property type="term" value="C:exocyst"/>
    <property type="evidence" value="ECO:0007669"/>
    <property type="project" value="InterPro"/>
</dbReference>
<feature type="compositionally biased region" description="Low complexity" evidence="8">
    <location>
        <begin position="666"/>
        <end position="691"/>
    </location>
</feature>
<reference evidence="11" key="2">
    <citation type="submission" date="2015-01" db="EMBL/GenBank/DDBJ databases">
        <title>Evolutionary Origins and Diversification of the Mycorrhizal Mutualists.</title>
        <authorList>
            <consortium name="DOE Joint Genome Institute"/>
            <consortium name="Mycorrhizal Genomics Consortium"/>
            <person name="Kohler A."/>
            <person name="Kuo A."/>
            <person name="Nagy L.G."/>
            <person name="Floudas D."/>
            <person name="Copeland A."/>
            <person name="Barry K.W."/>
            <person name="Cichocki N."/>
            <person name="Veneault-Fourrey C."/>
            <person name="LaButti K."/>
            <person name="Lindquist E.A."/>
            <person name="Lipzen A."/>
            <person name="Lundell T."/>
            <person name="Morin E."/>
            <person name="Murat C."/>
            <person name="Riley R."/>
            <person name="Ohm R."/>
            <person name="Sun H."/>
            <person name="Tunlid A."/>
            <person name="Henrissat B."/>
            <person name="Grigoriev I.V."/>
            <person name="Hibbett D.S."/>
            <person name="Martin F."/>
        </authorList>
    </citation>
    <scope>NUCLEOTIDE SEQUENCE [LARGE SCALE GENOMIC DNA]</scope>
    <source>
        <strain evidence="11">F 1598</strain>
    </source>
</reference>
<evidence type="ECO:0000259" key="9">
    <source>
        <dbReference type="Pfam" id="PF16528"/>
    </source>
</evidence>
<name>A0A0C3GB10_PILCF</name>
<dbReference type="Pfam" id="PF16528">
    <property type="entry name" value="Exo84_C"/>
    <property type="match status" value="1"/>
</dbReference>
<keyword evidence="11" id="KW-1185">Reference proteome</keyword>
<evidence type="ECO:0000256" key="5">
    <source>
        <dbReference type="ARBA" id="ARBA00022483"/>
    </source>
</evidence>
<organism evidence="10 11">
    <name type="scientific">Piloderma croceum (strain F 1598)</name>
    <dbReference type="NCBI Taxonomy" id="765440"/>
    <lineage>
        <taxon>Eukaryota</taxon>
        <taxon>Fungi</taxon>
        <taxon>Dikarya</taxon>
        <taxon>Basidiomycota</taxon>
        <taxon>Agaricomycotina</taxon>
        <taxon>Agaricomycetes</taxon>
        <taxon>Agaricomycetidae</taxon>
        <taxon>Atheliales</taxon>
        <taxon>Atheliaceae</taxon>
        <taxon>Piloderma</taxon>
    </lineage>
</organism>
<feature type="compositionally biased region" description="Low complexity" evidence="8">
    <location>
        <begin position="648"/>
        <end position="658"/>
    </location>
</feature>
<dbReference type="STRING" id="765440.A0A0C3GB10"/>
<keyword evidence="5" id="KW-0268">Exocytosis</keyword>
<feature type="region of interest" description="Disordered" evidence="8">
    <location>
        <begin position="83"/>
        <end position="112"/>
    </location>
</feature>
<accession>A0A0C3GB10</accession>
<protein>
    <recommendedName>
        <fullName evidence="3">Exocyst complex component EXO84</fullName>
    </recommendedName>
</protein>
<dbReference type="InterPro" id="IPR042560">
    <property type="entry name" value="Exo84_C_2"/>
</dbReference>
<dbReference type="Gene3D" id="1.20.58.1220">
    <property type="entry name" value="Exo84p, C-terminal helical domain"/>
    <property type="match status" value="1"/>
</dbReference>
<keyword evidence="6" id="KW-0653">Protein transport</keyword>
<dbReference type="Pfam" id="PF08700">
    <property type="entry name" value="VPS51_Exo84_N"/>
    <property type="match status" value="1"/>
</dbReference>
<evidence type="ECO:0000256" key="3">
    <source>
        <dbReference type="ARBA" id="ARBA00021269"/>
    </source>
</evidence>